<evidence type="ECO:0000313" key="1">
    <source>
        <dbReference type="EMBL" id="JAH95179.1"/>
    </source>
</evidence>
<sequence>MFLVSFENPVLVVLAIASCKAVYAMKRIVKYDMQSLQKPFTITKII</sequence>
<organism evidence="1">
    <name type="scientific">Anguilla anguilla</name>
    <name type="common">European freshwater eel</name>
    <name type="synonym">Muraena anguilla</name>
    <dbReference type="NCBI Taxonomy" id="7936"/>
    <lineage>
        <taxon>Eukaryota</taxon>
        <taxon>Metazoa</taxon>
        <taxon>Chordata</taxon>
        <taxon>Craniata</taxon>
        <taxon>Vertebrata</taxon>
        <taxon>Euteleostomi</taxon>
        <taxon>Actinopterygii</taxon>
        <taxon>Neopterygii</taxon>
        <taxon>Teleostei</taxon>
        <taxon>Anguilliformes</taxon>
        <taxon>Anguillidae</taxon>
        <taxon>Anguilla</taxon>
    </lineage>
</organism>
<dbReference type="EMBL" id="GBXM01013398">
    <property type="protein sequence ID" value="JAH95179.1"/>
    <property type="molecule type" value="Transcribed_RNA"/>
</dbReference>
<protein>
    <submittedName>
        <fullName evidence="1">Uncharacterized protein</fullName>
    </submittedName>
</protein>
<reference evidence="1" key="1">
    <citation type="submission" date="2014-11" db="EMBL/GenBank/DDBJ databases">
        <authorList>
            <person name="Amaro Gonzalez C."/>
        </authorList>
    </citation>
    <scope>NUCLEOTIDE SEQUENCE</scope>
</reference>
<dbReference type="AlphaFoldDB" id="A0A0E9WXQ8"/>
<reference evidence="1" key="2">
    <citation type="journal article" date="2015" name="Fish Shellfish Immunol.">
        <title>Early steps in the European eel (Anguilla anguilla)-Vibrio vulnificus interaction in the gills: Role of the RtxA13 toxin.</title>
        <authorList>
            <person name="Callol A."/>
            <person name="Pajuelo D."/>
            <person name="Ebbesson L."/>
            <person name="Teles M."/>
            <person name="MacKenzie S."/>
            <person name="Amaro C."/>
        </authorList>
    </citation>
    <scope>NUCLEOTIDE SEQUENCE</scope>
</reference>
<accession>A0A0E9WXQ8</accession>
<name>A0A0E9WXQ8_ANGAN</name>
<proteinExistence type="predicted"/>